<accession>A0ABU9N348</accession>
<dbReference type="Proteomes" id="UP001460072">
    <property type="component" value="Unassembled WGS sequence"/>
</dbReference>
<dbReference type="Pfam" id="PF13711">
    <property type="entry name" value="DUF4160"/>
    <property type="match status" value="1"/>
</dbReference>
<dbReference type="RefSeq" id="WP_342694471.1">
    <property type="nucleotide sequence ID" value="NZ_JBCGDO010000001.1"/>
</dbReference>
<evidence type="ECO:0000313" key="1">
    <source>
        <dbReference type="EMBL" id="MEM0541237.1"/>
    </source>
</evidence>
<organism evidence="1 2">
    <name type="scientific">Flavobacterium aureirubrum</name>
    <dbReference type="NCBI Taxonomy" id="3133147"/>
    <lineage>
        <taxon>Bacteria</taxon>
        <taxon>Pseudomonadati</taxon>
        <taxon>Bacteroidota</taxon>
        <taxon>Flavobacteriia</taxon>
        <taxon>Flavobacteriales</taxon>
        <taxon>Flavobacteriaceae</taxon>
        <taxon>Flavobacterium</taxon>
    </lineage>
</organism>
<protein>
    <submittedName>
        <fullName evidence="1">DUF4160 domain-containing protein</fullName>
    </submittedName>
</protein>
<gene>
    <name evidence="1" type="ORF">WFZ85_01290</name>
</gene>
<comment type="caution">
    <text evidence="1">The sequence shown here is derived from an EMBL/GenBank/DDBJ whole genome shotgun (WGS) entry which is preliminary data.</text>
</comment>
<dbReference type="InterPro" id="IPR025427">
    <property type="entry name" value="DUF4160"/>
</dbReference>
<sequence length="99" mass="11579">MYEIILTPILNNYFSNNLGLVEKERIATLGNMQIIIYSNDHNPPHFHVKSKDLTIDAKFKIENCEYISGTIASKEIKIVEKFYNDVKVKMLMNQIWSKK</sequence>
<proteinExistence type="predicted"/>
<name>A0ABU9N348_9FLAO</name>
<dbReference type="EMBL" id="JBCGDO010000001">
    <property type="protein sequence ID" value="MEM0541237.1"/>
    <property type="molecule type" value="Genomic_DNA"/>
</dbReference>
<evidence type="ECO:0000313" key="2">
    <source>
        <dbReference type="Proteomes" id="UP001460072"/>
    </source>
</evidence>
<keyword evidence="2" id="KW-1185">Reference proteome</keyword>
<reference evidence="1 2" key="1">
    <citation type="submission" date="2024-03" db="EMBL/GenBank/DDBJ databases">
        <title>Two novel species of the genus Flavobacterium exhibiting potentially degradation of complex polysaccharides.</title>
        <authorList>
            <person name="Lian X."/>
        </authorList>
    </citation>
    <scope>NUCLEOTIDE SEQUENCE [LARGE SCALE GENOMIC DNA]</scope>
    <source>
        <strain evidence="2">j3</strain>
    </source>
</reference>